<keyword evidence="7" id="KW-0106">Calcium</keyword>
<evidence type="ECO:0000256" key="3">
    <source>
        <dbReference type="ARBA" id="ARBA00022670"/>
    </source>
</evidence>
<keyword evidence="5 8" id="KW-0378">Hydrolase</keyword>
<dbReference type="InterPro" id="IPR036852">
    <property type="entry name" value="Peptidase_S8/S53_dom_sf"/>
</dbReference>
<sequence length="789" mass="88629">MDGKPFLFANKKCFSRFSHKRNPRKIRWTQFYRKAHRKNKSALLKKKKTRRIVKKERGIVGASLDLINARRQQQKEMKTATLREQAIKELKERKRAKALRRKKEREERRKKKKTTEKKDKKRTQREQNKKSKNKFNTKNKNIGLEHKNKHQKINSVENHYLVKTKANIDPYRIAEKYNLTVVKKIKIGTSNRYWLFRKGSSLNLESENILQHLEFIEENQFPNFQKKELSLLGYTPTDPLFPDQYHLKNTGQLYSRVGVDVNVNPVWDEGYQGEGKIIAIVDDGVLITHGDISPNYQSEYSYNWCEGNNDPSPLDSDDSHGTSCAGVCCAANSDKICGVGSSPKATIVGRRILCSGSSTSDYSESLGQNCDSIDIFSSSWGPVGCDSTGCDYYETLSSLESTILECCENGRNGKGSIYLFAAGNERADGGDINQFGLNKHSHVIAVAAMNAKCSYTSYSNRGSALLITAPSSGLNKEDVFVGIRSSTYGSNSECTVSFGGTSSATPAVAGVVALILEANSELSFWDVQGILVESARFINKEEKEWQINGAKYQYSHNYGYGLVNAEQAVKIAKTWDYLNKTKSYSSDETDINKDINGGDSEGTFFDFVLDQPSQNITIIGGFTIYLSINYPLIGNLAITLTSPSGMVARLAESTEMSATTLRLYPFVAKCFYGELALGKWQLNIKDVKSEESGTLLSYSIAIYGVEPQNRNKISYDDDLPPDKSIDNNDTDDRFDYERLIIYVGAFFGFVFIIGIFSCIFKKKKKKIHVNNLQNPQNRPLLNEGGKGEN</sequence>
<dbReference type="Proteomes" id="UP001150062">
    <property type="component" value="Unassembled WGS sequence"/>
</dbReference>
<keyword evidence="4" id="KW-0732">Signal</keyword>
<evidence type="ECO:0000256" key="9">
    <source>
        <dbReference type="SAM" id="MobiDB-lite"/>
    </source>
</evidence>
<proteinExistence type="inferred from homology"/>
<evidence type="ECO:0000313" key="12">
    <source>
        <dbReference type="EMBL" id="KAJ6248206.1"/>
    </source>
</evidence>
<dbReference type="Gene3D" id="6.10.250.1270">
    <property type="match status" value="1"/>
</dbReference>
<evidence type="ECO:0000256" key="8">
    <source>
        <dbReference type="PROSITE-ProRule" id="PRU01240"/>
    </source>
</evidence>
<comment type="similarity">
    <text evidence="1">Belongs to the peptidase S8 family. Furin subfamily.</text>
</comment>
<dbReference type="PROSITE" id="PS51892">
    <property type="entry name" value="SUBTILASE"/>
    <property type="match status" value="1"/>
</dbReference>
<organism evidence="12 13">
    <name type="scientific">Anaeramoeba flamelloides</name>
    <dbReference type="NCBI Taxonomy" id="1746091"/>
    <lineage>
        <taxon>Eukaryota</taxon>
        <taxon>Metamonada</taxon>
        <taxon>Anaeramoebidae</taxon>
        <taxon>Anaeramoeba</taxon>
    </lineage>
</organism>
<gene>
    <name evidence="12" type="ORF">M0813_17869</name>
</gene>
<dbReference type="Pfam" id="PF00082">
    <property type="entry name" value="Peptidase_S8"/>
    <property type="match status" value="1"/>
</dbReference>
<dbReference type="InterPro" id="IPR000988">
    <property type="entry name" value="Ribosomal_eL24-rel_N"/>
</dbReference>
<evidence type="ECO:0000259" key="11">
    <source>
        <dbReference type="PROSITE" id="PS51829"/>
    </source>
</evidence>
<dbReference type="CDD" id="cd04059">
    <property type="entry name" value="Peptidases_S8_Protein_convertases_Kexins_Furin-like"/>
    <property type="match status" value="1"/>
</dbReference>
<dbReference type="Gene3D" id="2.30.170.20">
    <property type="entry name" value="Ribosomal protein L24e"/>
    <property type="match status" value="1"/>
</dbReference>
<dbReference type="InterPro" id="IPR034182">
    <property type="entry name" value="Kexin/furin"/>
</dbReference>
<dbReference type="InterPro" id="IPR008979">
    <property type="entry name" value="Galactose-bd-like_sf"/>
</dbReference>
<dbReference type="PANTHER" id="PTHR42884">
    <property type="entry name" value="PROPROTEIN CONVERTASE SUBTILISIN/KEXIN-RELATED"/>
    <property type="match status" value="1"/>
</dbReference>
<keyword evidence="13" id="KW-1185">Reference proteome</keyword>
<keyword evidence="10" id="KW-0812">Transmembrane</keyword>
<protein>
    <submittedName>
        <fullName evidence="12">Neuroendocrine convertase 1</fullName>
    </submittedName>
</protein>
<dbReference type="Pfam" id="PF01246">
    <property type="entry name" value="Ribosomal_L24e"/>
    <property type="match status" value="1"/>
</dbReference>
<comment type="similarity">
    <text evidence="2">Belongs to the eukaryotic ribosomal protein eL24 family.</text>
</comment>
<feature type="transmembrane region" description="Helical" evidence="10">
    <location>
        <begin position="739"/>
        <end position="760"/>
    </location>
</feature>
<evidence type="ECO:0000256" key="2">
    <source>
        <dbReference type="ARBA" id="ARBA00005647"/>
    </source>
</evidence>
<comment type="caution">
    <text evidence="12">The sequence shown here is derived from an EMBL/GenBank/DDBJ whole genome shotgun (WGS) entry which is preliminary data.</text>
</comment>
<dbReference type="PROSITE" id="PS51829">
    <property type="entry name" value="P_HOMO_B"/>
    <property type="match status" value="1"/>
</dbReference>
<dbReference type="PROSITE" id="PS00138">
    <property type="entry name" value="SUBTILASE_SER"/>
    <property type="match status" value="1"/>
</dbReference>
<keyword evidence="10" id="KW-0472">Membrane</keyword>
<evidence type="ECO:0000313" key="13">
    <source>
        <dbReference type="Proteomes" id="UP001150062"/>
    </source>
</evidence>
<dbReference type="SUPFAM" id="SSF57716">
    <property type="entry name" value="Glucocorticoid receptor-like (DNA-binding domain)"/>
    <property type="match status" value="1"/>
</dbReference>
<evidence type="ECO:0000256" key="10">
    <source>
        <dbReference type="SAM" id="Phobius"/>
    </source>
</evidence>
<keyword evidence="3 8" id="KW-0645">Protease</keyword>
<dbReference type="InterPro" id="IPR002884">
    <property type="entry name" value="P_dom"/>
</dbReference>
<dbReference type="PROSITE" id="PS00136">
    <property type="entry name" value="SUBTILASE_ASP"/>
    <property type="match status" value="1"/>
</dbReference>
<keyword evidence="6 8" id="KW-0720">Serine protease</keyword>
<dbReference type="EMBL" id="JAOAOG010000116">
    <property type="protein sequence ID" value="KAJ6248206.1"/>
    <property type="molecule type" value="Genomic_DNA"/>
</dbReference>
<dbReference type="Gene3D" id="2.60.120.260">
    <property type="entry name" value="Galactose-binding domain-like"/>
    <property type="match status" value="1"/>
</dbReference>
<dbReference type="Gene3D" id="3.40.50.200">
    <property type="entry name" value="Peptidase S8/S53 domain"/>
    <property type="match status" value="1"/>
</dbReference>
<keyword evidence="10" id="KW-1133">Transmembrane helix</keyword>
<dbReference type="InterPro" id="IPR023827">
    <property type="entry name" value="Peptidase_S8_Asp-AS"/>
</dbReference>
<feature type="domain" description="P/Homo B" evidence="11">
    <location>
        <begin position="563"/>
        <end position="708"/>
    </location>
</feature>
<evidence type="ECO:0000256" key="5">
    <source>
        <dbReference type="ARBA" id="ARBA00022801"/>
    </source>
</evidence>
<evidence type="ECO:0000256" key="4">
    <source>
        <dbReference type="ARBA" id="ARBA00022729"/>
    </source>
</evidence>
<dbReference type="SUPFAM" id="SSF52743">
    <property type="entry name" value="Subtilisin-like"/>
    <property type="match status" value="1"/>
</dbReference>
<dbReference type="InterPro" id="IPR038630">
    <property type="entry name" value="L24e/L24_sf"/>
</dbReference>
<dbReference type="InterPro" id="IPR023828">
    <property type="entry name" value="Peptidase_S8_Ser-AS"/>
</dbReference>
<dbReference type="InterPro" id="IPR015500">
    <property type="entry name" value="Peptidase_S8_subtilisin-rel"/>
</dbReference>
<accession>A0ABQ8YUB7</accession>
<evidence type="ECO:0000256" key="7">
    <source>
        <dbReference type="ARBA" id="ARBA00022837"/>
    </source>
</evidence>
<dbReference type="PANTHER" id="PTHR42884:SF14">
    <property type="entry name" value="NEUROENDOCRINE CONVERTASE 1"/>
    <property type="match status" value="1"/>
</dbReference>
<evidence type="ECO:0000256" key="6">
    <source>
        <dbReference type="ARBA" id="ARBA00022825"/>
    </source>
</evidence>
<feature type="compositionally biased region" description="Basic residues" evidence="9">
    <location>
        <begin position="93"/>
        <end position="123"/>
    </location>
</feature>
<dbReference type="InterPro" id="IPR000209">
    <property type="entry name" value="Peptidase_S8/S53_dom"/>
</dbReference>
<dbReference type="SUPFAM" id="SSF49785">
    <property type="entry name" value="Galactose-binding domain-like"/>
    <property type="match status" value="1"/>
</dbReference>
<dbReference type="PRINTS" id="PR00723">
    <property type="entry name" value="SUBTILISIN"/>
</dbReference>
<name>A0ABQ8YUB7_9EUKA</name>
<reference evidence="12" key="1">
    <citation type="submission" date="2022-08" db="EMBL/GenBank/DDBJ databases">
        <title>Novel sulfate-reducing endosymbionts in the free-living metamonad Anaeramoeba.</title>
        <authorList>
            <person name="Jerlstrom-Hultqvist J."/>
            <person name="Cepicka I."/>
            <person name="Gallot-Lavallee L."/>
            <person name="Salas-Leiva D."/>
            <person name="Curtis B.A."/>
            <person name="Zahonova K."/>
            <person name="Pipaliya S."/>
            <person name="Dacks J."/>
            <person name="Roger A.J."/>
        </authorList>
    </citation>
    <scope>NUCLEOTIDE SEQUENCE</scope>
    <source>
        <strain evidence="12">Schooner1</strain>
    </source>
</reference>
<feature type="active site" description="Charge relay system" evidence="8">
    <location>
        <position position="282"/>
    </location>
</feature>
<feature type="region of interest" description="Disordered" evidence="9">
    <location>
        <begin position="91"/>
        <end position="139"/>
    </location>
</feature>
<dbReference type="Pfam" id="PF01483">
    <property type="entry name" value="P_proprotein"/>
    <property type="match status" value="1"/>
</dbReference>
<feature type="active site" description="Charge relay system" evidence="8">
    <location>
        <position position="502"/>
    </location>
</feature>
<feature type="active site" description="Charge relay system" evidence="8">
    <location>
        <position position="320"/>
    </location>
</feature>
<evidence type="ECO:0000256" key="1">
    <source>
        <dbReference type="ARBA" id="ARBA00005325"/>
    </source>
</evidence>